<dbReference type="OrthoDB" id="3370914at2"/>
<proteinExistence type="predicted"/>
<dbReference type="SUPFAM" id="SSF54197">
    <property type="entry name" value="HIT-like"/>
    <property type="match status" value="1"/>
</dbReference>
<dbReference type="Proteomes" id="UP000004508">
    <property type="component" value="Unassembled WGS sequence"/>
</dbReference>
<name>D6U7S6_KTERA</name>
<comment type="caution">
    <text evidence="1">The sequence shown here is derived from an EMBL/GenBank/DDBJ whole genome shotgun (WGS) entry which is preliminary data.</text>
</comment>
<gene>
    <name evidence="1" type="ORF">Krac_0466</name>
</gene>
<accession>D6U7S6</accession>
<sequence length="167" mass="20130">MPKEHYRCYGDLPAALDEELFTLKDDVKRFFERFYAPIIYWEHGIFRQTVFHAHLHCFPFGEIVYDLSQNMHVQVVKQQDDIRQWFHHQGHYFYLEDAHHAMLFPPELEPYTRIIQDVLRPGALGRNGHTQWRSVPQRIEEGKTLIRSTIERWQIFQQQEQEAGYAS</sequence>
<keyword evidence="2" id="KW-1185">Reference proteome</keyword>
<dbReference type="EMBL" id="ADVG01000005">
    <property type="protein sequence ID" value="EFH79937.1"/>
    <property type="molecule type" value="Genomic_DNA"/>
</dbReference>
<dbReference type="STRING" id="485913.Krac_0466"/>
<dbReference type="Gene3D" id="3.30.428.10">
    <property type="entry name" value="HIT-like"/>
    <property type="match status" value="1"/>
</dbReference>
<dbReference type="InParanoid" id="D6U7S6"/>
<evidence type="ECO:0000313" key="2">
    <source>
        <dbReference type="Proteomes" id="UP000004508"/>
    </source>
</evidence>
<dbReference type="AlphaFoldDB" id="D6U7S6"/>
<evidence type="ECO:0000313" key="1">
    <source>
        <dbReference type="EMBL" id="EFH79937.1"/>
    </source>
</evidence>
<protein>
    <submittedName>
        <fullName evidence="1">Uncharacterized protein</fullName>
    </submittedName>
</protein>
<organism evidence="1 2">
    <name type="scientific">Ktedonobacter racemifer DSM 44963</name>
    <dbReference type="NCBI Taxonomy" id="485913"/>
    <lineage>
        <taxon>Bacteria</taxon>
        <taxon>Bacillati</taxon>
        <taxon>Chloroflexota</taxon>
        <taxon>Ktedonobacteria</taxon>
        <taxon>Ktedonobacterales</taxon>
        <taxon>Ktedonobacteraceae</taxon>
        <taxon>Ktedonobacter</taxon>
    </lineage>
</organism>
<reference evidence="1 2" key="1">
    <citation type="journal article" date="2011" name="Stand. Genomic Sci.">
        <title>Non-contiguous finished genome sequence and contextual data of the filamentous soil bacterium Ktedonobacter racemifer type strain (SOSP1-21).</title>
        <authorList>
            <person name="Chang Y.J."/>
            <person name="Land M."/>
            <person name="Hauser L."/>
            <person name="Chertkov O."/>
            <person name="Del Rio T.G."/>
            <person name="Nolan M."/>
            <person name="Copeland A."/>
            <person name="Tice H."/>
            <person name="Cheng J.F."/>
            <person name="Lucas S."/>
            <person name="Han C."/>
            <person name="Goodwin L."/>
            <person name="Pitluck S."/>
            <person name="Ivanova N."/>
            <person name="Ovchinikova G."/>
            <person name="Pati A."/>
            <person name="Chen A."/>
            <person name="Palaniappan K."/>
            <person name="Mavromatis K."/>
            <person name="Liolios K."/>
            <person name="Brettin T."/>
            <person name="Fiebig A."/>
            <person name="Rohde M."/>
            <person name="Abt B."/>
            <person name="Goker M."/>
            <person name="Detter J.C."/>
            <person name="Woyke T."/>
            <person name="Bristow J."/>
            <person name="Eisen J.A."/>
            <person name="Markowitz V."/>
            <person name="Hugenholtz P."/>
            <person name="Kyrpides N.C."/>
            <person name="Klenk H.P."/>
            <person name="Lapidus A."/>
        </authorList>
    </citation>
    <scope>NUCLEOTIDE SEQUENCE [LARGE SCALE GENOMIC DNA]</scope>
    <source>
        <strain evidence="2">DSM 44963</strain>
    </source>
</reference>
<dbReference type="InterPro" id="IPR036265">
    <property type="entry name" value="HIT-like_sf"/>
</dbReference>